<dbReference type="Gene3D" id="3.40.1090.10">
    <property type="entry name" value="Cytosolic phospholipase A2 catalytic domain"/>
    <property type="match status" value="1"/>
</dbReference>
<dbReference type="OrthoDB" id="17916at2759"/>
<dbReference type="CDD" id="cd07199">
    <property type="entry name" value="Pat17_PNPLA8_PNPLA9_like"/>
    <property type="match status" value="1"/>
</dbReference>
<dbReference type="InterPro" id="IPR016035">
    <property type="entry name" value="Acyl_Trfase/lysoPLipase"/>
</dbReference>
<sequence length="333" mass="37012">MIQPKKLKVVVCLDGGGTKGLMTLQMLSHLEKELGFDMTKTCDLIGGTSTGGIISFCKLINLSNEEIVDLYKKIGKEVLKFACTNITESQSIVNTKLYTDSLTKYFGDTHIKDFCAGRKCFLMTSVSEKLVPNYKPFMLSNYDNPGRAHVGPKETLKNLSVVNCVRATSGIPGLFALPTHESQIFMDGGYFHNNPIEATYHEALSVFGASEAEYIIFISFGTGECPNAINSFISNGVMNPLEKLSSFSPFKIDSPAQRIVNFMTKSSNETHLKFKAANPKVKYFRFDPILDKNIQVNDCSDETIAYMNKVTEAYLSSFEVKNSISQLKELLKQ</sequence>
<name>A0A8J4PXG4_9MYCE</name>
<feature type="short sequence motif" description="DGA/G" evidence="2">
    <location>
        <begin position="187"/>
        <end position="189"/>
    </location>
</feature>
<comment type="caution">
    <text evidence="4">The sequence shown here is derived from an EMBL/GenBank/DDBJ whole genome shotgun (WGS) entry which is preliminary data.</text>
</comment>
<accession>A0A8J4PXG4</accession>
<reference evidence="4" key="1">
    <citation type="submission" date="2020-01" db="EMBL/GenBank/DDBJ databases">
        <title>Development of genomics and gene disruption for Polysphondylium violaceum indicates a role for the polyketide synthase stlB in stalk morphogenesis.</title>
        <authorList>
            <person name="Narita B."/>
            <person name="Kawabe Y."/>
            <person name="Kin K."/>
            <person name="Saito T."/>
            <person name="Gibbs R."/>
            <person name="Kuspa A."/>
            <person name="Muzny D."/>
            <person name="Queller D."/>
            <person name="Richards S."/>
            <person name="Strassman J."/>
            <person name="Sucgang R."/>
            <person name="Worley K."/>
            <person name="Schaap P."/>
        </authorList>
    </citation>
    <scope>NUCLEOTIDE SEQUENCE</scope>
    <source>
        <strain evidence="4">QSvi11</strain>
    </source>
</reference>
<keyword evidence="5" id="KW-1185">Reference proteome</keyword>
<dbReference type="PANTHER" id="PTHR24185">
    <property type="entry name" value="CALCIUM-INDEPENDENT PHOSPHOLIPASE A2-GAMMA"/>
    <property type="match status" value="1"/>
</dbReference>
<evidence type="ECO:0000313" key="4">
    <source>
        <dbReference type="EMBL" id="KAF2074554.1"/>
    </source>
</evidence>
<keyword evidence="2" id="KW-0378">Hydrolase</keyword>
<dbReference type="Pfam" id="PF01734">
    <property type="entry name" value="Patatin"/>
    <property type="match status" value="1"/>
</dbReference>
<feature type="active site" description="Proton acceptor" evidence="2">
    <location>
        <position position="187"/>
    </location>
</feature>
<dbReference type="GO" id="GO:0019369">
    <property type="term" value="P:arachidonate metabolic process"/>
    <property type="evidence" value="ECO:0007669"/>
    <property type="project" value="TreeGrafter"/>
</dbReference>
<feature type="domain" description="PNPLA" evidence="3">
    <location>
        <begin position="11"/>
        <end position="200"/>
    </location>
</feature>
<keyword evidence="1 2" id="KW-0443">Lipid metabolism</keyword>
<proteinExistence type="predicted"/>
<protein>
    <recommendedName>
        <fullName evidence="3">PNPLA domain-containing protein</fullName>
    </recommendedName>
</protein>
<organism evidence="4 5">
    <name type="scientific">Polysphondylium violaceum</name>
    <dbReference type="NCBI Taxonomy" id="133409"/>
    <lineage>
        <taxon>Eukaryota</taxon>
        <taxon>Amoebozoa</taxon>
        <taxon>Evosea</taxon>
        <taxon>Eumycetozoa</taxon>
        <taxon>Dictyostelia</taxon>
        <taxon>Dictyosteliales</taxon>
        <taxon>Dictyosteliaceae</taxon>
        <taxon>Polysphondylium</taxon>
    </lineage>
</organism>
<feature type="active site" description="Nucleophile" evidence="2">
    <location>
        <position position="49"/>
    </location>
</feature>
<evidence type="ECO:0000256" key="2">
    <source>
        <dbReference type="PROSITE-ProRule" id="PRU01161"/>
    </source>
</evidence>
<dbReference type="GO" id="GO:0016042">
    <property type="term" value="P:lipid catabolic process"/>
    <property type="evidence" value="ECO:0007669"/>
    <property type="project" value="UniProtKB-UniRule"/>
</dbReference>
<dbReference type="PROSITE" id="PS51635">
    <property type="entry name" value="PNPLA"/>
    <property type="match status" value="1"/>
</dbReference>
<dbReference type="InterPro" id="IPR002641">
    <property type="entry name" value="PNPLA_dom"/>
</dbReference>
<dbReference type="GO" id="GO:0016020">
    <property type="term" value="C:membrane"/>
    <property type="evidence" value="ECO:0007669"/>
    <property type="project" value="TreeGrafter"/>
</dbReference>
<gene>
    <name evidence="4" type="ORF">CYY_004137</name>
</gene>
<evidence type="ECO:0000313" key="5">
    <source>
        <dbReference type="Proteomes" id="UP000695562"/>
    </source>
</evidence>
<dbReference type="GO" id="GO:0047499">
    <property type="term" value="F:calcium-independent phospholipase A2 activity"/>
    <property type="evidence" value="ECO:0007669"/>
    <property type="project" value="TreeGrafter"/>
</dbReference>
<dbReference type="PANTHER" id="PTHR24185:SF7">
    <property type="entry name" value="PATATIN FAMILY PROTEIN"/>
    <property type="match status" value="1"/>
</dbReference>
<dbReference type="Proteomes" id="UP000695562">
    <property type="component" value="Unassembled WGS sequence"/>
</dbReference>
<dbReference type="EMBL" id="AJWJ01000141">
    <property type="protein sequence ID" value="KAF2074554.1"/>
    <property type="molecule type" value="Genomic_DNA"/>
</dbReference>
<feature type="short sequence motif" description="GXGXXG" evidence="2">
    <location>
        <begin position="15"/>
        <end position="20"/>
    </location>
</feature>
<dbReference type="AlphaFoldDB" id="A0A8J4PXG4"/>
<feature type="short sequence motif" description="GXSXG" evidence="2">
    <location>
        <begin position="47"/>
        <end position="51"/>
    </location>
</feature>
<evidence type="ECO:0000256" key="1">
    <source>
        <dbReference type="ARBA" id="ARBA00023098"/>
    </source>
</evidence>
<dbReference type="SUPFAM" id="SSF52151">
    <property type="entry name" value="FabD/lysophospholipase-like"/>
    <property type="match status" value="1"/>
</dbReference>
<keyword evidence="2" id="KW-0442">Lipid degradation</keyword>
<evidence type="ECO:0000259" key="3">
    <source>
        <dbReference type="PROSITE" id="PS51635"/>
    </source>
</evidence>